<comment type="caution">
    <text evidence="1">The sequence shown here is derived from an EMBL/GenBank/DDBJ whole genome shotgun (WGS) entry which is preliminary data.</text>
</comment>
<organism evidence="1 2">
    <name type="scientific">Acetivibrio ethanolgignens</name>
    <dbReference type="NCBI Taxonomy" id="290052"/>
    <lineage>
        <taxon>Bacteria</taxon>
        <taxon>Bacillati</taxon>
        <taxon>Bacillota</taxon>
        <taxon>Clostridia</taxon>
        <taxon>Eubacteriales</taxon>
        <taxon>Oscillospiraceae</taxon>
        <taxon>Acetivibrio</taxon>
    </lineage>
</organism>
<evidence type="ECO:0000313" key="1">
    <source>
        <dbReference type="EMBL" id="KSV57407.1"/>
    </source>
</evidence>
<sequence>MKTKIEEANNLKYQLSNNKDMVQRCLGNKLVDGKYVRDSNNDKHSFGFSMTSHHSSKAIYFEAYYGYYGNSSVSMFNNDFYVECLVKAINKNLPELIEETEKIMTEKYNKTLLEAKVEAEDIIAKVKELGLE</sequence>
<accession>A0A0V8Q9Z6</accession>
<proteinExistence type="predicted"/>
<evidence type="ECO:0000313" key="2">
    <source>
        <dbReference type="Proteomes" id="UP000054874"/>
    </source>
</evidence>
<dbReference type="RefSeq" id="WP_058354356.1">
    <property type="nucleotide sequence ID" value="NZ_CABMMD010000223.1"/>
</dbReference>
<dbReference type="AlphaFoldDB" id="A0A0V8Q9Z6"/>
<gene>
    <name evidence="1" type="ORF">ASU35_16390</name>
</gene>
<dbReference type="STRING" id="290052.ASU35_16390"/>
<protein>
    <submittedName>
        <fullName evidence="1">Uncharacterized protein</fullName>
    </submittedName>
</protein>
<dbReference type="Proteomes" id="UP000054874">
    <property type="component" value="Unassembled WGS sequence"/>
</dbReference>
<reference evidence="1 2" key="1">
    <citation type="submission" date="2015-11" db="EMBL/GenBank/DDBJ databases">
        <title>Butyribacter intestini gen. nov., sp. nov., a butyric acid-producing bacterium of the family Lachnospiraceae isolated from the human faeces.</title>
        <authorList>
            <person name="Zou Y."/>
            <person name="Xue W."/>
            <person name="Luo G."/>
            <person name="Lv M."/>
        </authorList>
    </citation>
    <scope>NUCLEOTIDE SEQUENCE [LARGE SCALE GENOMIC DNA]</scope>
    <source>
        <strain evidence="1 2">ACET-33324</strain>
    </source>
</reference>
<name>A0A0V8Q9Z6_9FIRM</name>
<dbReference type="EMBL" id="LNAM01000223">
    <property type="protein sequence ID" value="KSV57407.1"/>
    <property type="molecule type" value="Genomic_DNA"/>
</dbReference>
<keyword evidence="2" id="KW-1185">Reference proteome</keyword>